<evidence type="ECO:0000256" key="2">
    <source>
        <dbReference type="SAM" id="SignalP"/>
    </source>
</evidence>
<evidence type="ECO:0000313" key="5">
    <source>
        <dbReference type="Proteomes" id="UP000486903"/>
    </source>
</evidence>
<dbReference type="SUPFAM" id="SSF69360">
    <property type="entry name" value="Cell wall binding repeat"/>
    <property type="match status" value="1"/>
</dbReference>
<feature type="compositionally biased region" description="Basic and acidic residues" evidence="1">
    <location>
        <begin position="267"/>
        <end position="279"/>
    </location>
</feature>
<reference evidence="4 5" key="1">
    <citation type="submission" date="2019-04" db="EMBL/GenBank/DDBJ databases">
        <title>Genome sequencing of Clostridium botulinum Groups I-IV and Clostridium butyricum.</title>
        <authorList>
            <person name="Brunt J."/>
            <person name="Van Vliet A.H.M."/>
            <person name="Stringer S.C."/>
            <person name="Carter A.T."/>
            <person name="Peck M.W."/>
        </authorList>
    </citation>
    <scope>NUCLEOTIDE SEQUENCE [LARGE SCALE GENOMIC DNA]</scope>
    <source>
        <strain evidence="4 5">BL81</strain>
    </source>
</reference>
<dbReference type="Proteomes" id="UP000486903">
    <property type="component" value="Unassembled WGS sequence"/>
</dbReference>
<keyword evidence="2" id="KW-0732">Signal</keyword>
<sequence length="416" mass="47531">MNKIFKRTIATLLTVAAFATVGPVKYTSLFTKEANAAETAEKATLKGLEVKKSSSGSELQLYDDKKCKSKDKVDFEEKNTKYYVNLKSGNKVYIDPQVESGYKYEISKGSKDYDKDEKITVSSSSTKLTVEVWKDGDKNNTSNKYTITVLRDKDKDDDDDDDDDDYDDIYLKNLEVDGDEVNLKESKTTYTVDVKESKTSVKIVAEPDEDDYKVRLTGDSIDSFRLDDDNDYEKKVTLNKGKNEFKINIKYDGDERTYTLIINRGSSSDKEESKEDDKNNSNNNTNVTARPNQWVTVNGNLMYNDSLGNPIKNAWFIDRNTNAWYYFQADGTAKKGWFNNNGKWYYLNQYSGQMQTGWSYINGEWYCLNPQSGAMQTGWIKSDWSGDWYYCDGSGKMLRNTNVGGYRLASSGAWIR</sequence>
<dbReference type="InterPro" id="IPR018337">
    <property type="entry name" value="Cell_wall/Cho-bd_repeat"/>
</dbReference>
<evidence type="ECO:0000256" key="1">
    <source>
        <dbReference type="SAM" id="MobiDB-lite"/>
    </source>
</evidence>
<dbReference type="PROSITE" id="PS51170">
    <property type="entry name" value="CW"/>
    <property type="match status" value="2"/>
</dbReference>
<dbReference type="InterPro" id="IPR025883">
    <property type="entry name" value="Cadherin-like_domain"/>
</dbReference>
<dbReference type="Pfam" id="PF12733">
    <property type="entry name" value="Cadherin-like"/>
    <property type="match status" value="1"/>
</dbReference>
<evidence type="ECO:0000259" key="3">
    <source>
        <dbReference type="Pfam" id="PF12733"/>
    </source>
</evidence>
<feature type="chain" id="PRO_5039225462" evidence="2">
    <location>
        <begin position="20"/>
        <end position="416"/>
    </location>
</feature>
<evidence type="ECO:0000313" key="4">
    <source>
        <dbReference type="EMBL" id="NFV25977.1"/>
    </source>
</evidence>
<dbReference type="EMBL" id="SXFB01000004">
    <property type="protein sequence ID" value="NFV25977.1"/>
    <property type="molecule type" value="Genomic_DNA"/>
</dbReference>
<proteinExistence type="predicted"/>
<feature type="domain" description="Cadherin-like beta-sandwich-like" evidence="3">
    <location>
        <begin position="184"/>
        <end position="264"/>
    </location>
</feature>
<protein>
    <submittedName>
        <fullName evidence="4">Cell wall-binding protein</fullName>
    </submittedName>
</protein>
<accession>A0A6B4JHS2</accession>
<feature type="region of interest" description="Disordered" evidence="1">
    <location>
        <begin position="264"/>
        <end position="290"/>
    </location>
</feature>
<name>A0A6B4JHS2_CLOBO</name>
<feature type="signal peptide" evidence="2">
    <location>
        <begin position="1"/>
        <end position="19"/>
    </location>
</feature>
<dbReference type="RefSeq" id="WP_003371084.1">
    <property type="nucleotide sequence ID" value="NZ_JACBBA010000001.1"/>
</dbReference>
<dbReference type="AlphaFoldDB" id="A0A6B4JHS2"/>
<dbReference type="Pfam" id="PF19127">
    <property type="entry name" value="Choline_bind_3"/>
    <property type="match status" value="2"/>
</dbReference>
<comment type="caution">
    <text evidence="4">The sequence shown here is derived from an EMBL/GenBank/DDBJ whole genome shotgun (WGS) entry which is preliminary data.</text>
</comment>
<gene>
    <name evidence="4" type="ORF">FDG31_07275</name>
</gene>
<organism evidence="4 5">
    <name type="scientific">Clostridium botulinum</name>
    <dbReference type="NCBI Taxonomy" id="1491"/>
    <lineage>
        <taxon>Bacteria</taxon>
        <taxon>Bacillati</taxon>
        <taxon>Bacillota</taxon>
        <taxon>Clostridia</taxon>
        <taxon>Eubacteriales</taxon>
        <taxon>Clostridiaceae</taxon>
        <taxon>Clostridium</taxon>
    </lineage>
</organism>
<dbReference type="Gene3D" id="2.10.270.10">
    <property type="entry name" value="Cholin Binding"/>
    <property type="match status" value="1"/>
</dbReference>